<sequence length="47" mass="5352">WRSLVVYLHLLVLPCMPVLPGQPVRCRFQSQWRHHACARGAGDSRPG</sequence>
<accession>A0A6J4K8J0</accession>
<dbReference type="EMBL" id="CADCTK010001111">
    <property type="protein sequence ID" value="CAA9298715.1"/>
    <property type="molecule type" value="Genomic_DNA"/>
</dbReference>
<organism evidence="1">
    <name type="scientific">uncultured Chloroflexia bacterium</name>
    <dbReference type="NCBI Taxonomy" id="1672391"/>
    <lineage>
        <taxon>Bacteria</taxon>
        <taxon>Bacillati</taxon>
        <taxon>Chloroflexota</taxon>
        <taxon>Chloroflexia</taxon>
        <taxon>environmental samples</taxon>
    </lineage>
</organism>
<feature type="non-terminal residue" evidence="1">
    <location>
        <position position="1"/>
    </location>
</feature>
<evidence type="ECO:0000313" key="1">
    <source>
        <dbReference type="EMBL" id="CAA9298715.1"/>
    </source>
</evidence>
<proteinExistence type="predicted"/>
<reference evidence="1" key="1">
    <citation type="submission" date="2020-02" db="EMBL/GenBank/DDBJ databases">
        <authorList>
            <person name="Meier V. D."/>
        </authorList>
    </citation>
    <scope>NUCLEOTIDE SEQUENCE</scope>
    <source>
        <strain evidence="1">AVDCRST_MAG26</strain>
    </source>
</reference>
<feature type="non-terminal residue" evidence="1">
    <location>
        <position position="47"/>
    </location>
</feature>
<gene>
    <name evidence="1" type="ORF">AVDCRST_MAG26-4636</name>
</gene>
<name>A0A6J4K8J0_9CHLR</name>
<dbReference type="AlphaFoldDB" id="A0A6J4K8J0"/>
<protein>
    <submittedName>
        <fullName evidence="1">Uncharacterized protein</fullName>
    </submittedName>
</protein>